<comment type="similarity">
    <text evidence="5">Belongs to the class VI-like SAM-binding methyltransferase superfamily. Isoprenylcysteine carboxyl methyltransferase family.</text>
</comment>
<comment type="caution">
    <text evidence="5">Lacks conserved residue(s) required for the propagation of feature annotation.</text>
</comment>
<evidence type="ECO:0000313" key="6">
    <source>
        <dbReference type="EMBL" id="ELP88385.1"/>
    </source>
</evidence>
<dbReference type="VEuPathDB" id="AmoebaDB:EIN_228680"/>
<reference evidence="6 7" key="1">
    <citation type="submission" date="2012-10" db="EMBL/GenBank/DDBJ databases">
        <authorList>
            <person name="Zafar N."/>
            <person name="Inman J."/>
            <person name="Hall N."/>
            <person name="Lorenzi H."/>
            <person name="Caler E."/>
        </authorList>
    </citation>
    <scope>NUCLEOTIDE SEQUENCE [LARGE SCALE GENOMIC DNA]</scope>
    <source>
        <strain evidence="6 7">IP1</strain>
    </source>
</reference>
<dbReference type="GeneID" id="14887176"/>
<dbReference type="Proteomes" id="UP000014680">
    <property type="component" value="Unassembled WGS sequence"/>
</dbReference>
<evidence type="ECO:0000256" key="1">
    <source>
        <dbReference type="ARBA" id="ARBA00004141"/>
    </source>
</evidence>
<dbReference type="GO" id="GO:0004671">
    <property type="term" value="F:protein C-terminal S-isoprenylcysteine carboxyl O-methyltransferase activity"/>
    <property type="evidence" value="ECO:0007669"/>
    <property type="project" value="UniProtKB-EC"/>
</dbReference>
<dbReference type="Gene3D" id="1.20.120.1630">
    <property type="match status" value="1"/>
</dbReference>
<feature type="transmembrane region" description="Helical" evidence="5">
    <location>
        <begin position="50"/>
        <end position="69"/>
    </location>
</feature>
<gene>
    <name evidence="6" type="ORF">EIN_228680</name>
</gene>
<dbReference type="EMBL" id="KB206756">
    <property type="protein sequence ID" value="ELP88385.1"/>
    <property type="molecule type" value="Genomic_DNA"/>
</dbReference>
<dbReference type="OrthoDB" id="422086at2759"/>
<organism evidence="6 7">
    <name type="scientific">Entamoeba invadens IP1</name>
    <dbReference type="NCBI Taxonomy" id="370355"/>
    <lineage>
        <taxon>Eukaryota</taxon>
        <taxon>Amoebozoa</taxon>
        <taxon>Evosea</taxon>
        <taxon>Archamoebae</taxon>
        <taxon>Mastigamoebida</taxon>
        <taxon>Entamoebidae</taxon>
        <taxon>Entamoeba</taxon>
    </lineage>
</organism>
<keyword evidence="3 5" id="KW-1133">Transmembrane helix</keyword>
<proteinExistence type="inferred from homology"/>
<dbReference type="Pfam" id="PF04140">
    <property type="entry name" value="ICMT"/>
    <property type="match status" value="1"/>
</dbReference>
<dbReference type="PANTHER" id="PTHR12714:SF9">
    <property type="entry name" value="PROTEIN-S-ISOPRENYLCYSTEINE O-METHYLTRANSFERASE"/>
    <property type="match status" value="1"/>
</dbReference>
<dbReference type="InterPro" id="IPR007269">
    <property type="entry name" value="ICMT_MeTrfase"/>
</dbReference>
<dbReference type="EC" id="2.1.1.100" evidence="5"/>
<dbReference type="GO" id="GO:0005789">
    <property type="term" value="C:endoplasmic reticulum membrane"/>
    <property type="evidence" value="ECO:0007669"/>
    <property type="project" value="UniProtKB-SubCell"/>
</dbReference>
<keyword evidence="4 5" id="KW-0472">Membrane</keyword>
<keyword evidence="5" id="KW-0256">Endoplasmic reticulum</keyword>
<keyword evidence="2 5" id="KW-0812">Transmembrane</keyword>
<evidence type="ECO:0000256" key="3">
    <source>
        <dbReference type="ARBA" id="ARBA00022989"/>
    </source>
</evidence>
<dbReference type="GO" id="GO:0032259">
    <property type="term" value="P:methylation"/>
    <property type="evidence" value="ECO:0007669"/>
    <property type="project" value="UniProtKB-KW"/>
</dbReference>
<sequence>MDAVLFSEIILMIEVLVHFVYQNYHLKTKGITVNCLTKGEKSEWVKLVEFWTKMSSSLCPLVLAISFFYHSFDLYTPNTFCQIFFLCILIFGVLFWNLAILTMNTNWRAGIDTTARTKLVTSGVYSYSRNPAFFGLFVQYISLALLNPNPLLLGFTVLSVVVLDLQTKEEEKHLTLSLGAEYTVYKDTTPRYILL</sequence>
<dbReference type="AlphaFoldDB" id="A0A0A1U669"/>
<dbReference type="RefSeq" id="XP_004255156.1">
    <property type="nucleotide sequence ID" value="XM_004255108.1"/>
</dbReference>
<accession>A0A0A1U669</accession>
<protein>
    <recommendedName>
        <fullName evidence="5">Protein-S-isoprenylcysteine O-methyltransferase</fullName>
        <ecNumber evidence="5">2.1.1.100</ecNumber>
    </recommendedName>
</protein>
<keyword evidence="7" id="KW-1185">Reference proteome</keyword>
<keyword evidence="5" id="KW-0489">Methyltransferase</keyword>
<comment type="catalytic activity">
    <reaction evidence="5">
        <text>[protein]-C-terminal S-[(2E,6E)-farnesyl]-L-cysteine + S-adenosyl-L-methionine = [protein]-C-terminal S-[(2E,6E)-farnesyl]-L-cysteine methyl ester + S-adenosyl-L-homocysteine</text>
        <dbReference type="Rhea" id="RHEA:21672"/>
        <dbReference type="Rhea" id="RHEA-COMP:12125"/>
        <dbReference type="Rhea" id="RHEA-COMP:12126"/>
        <dbReference type="ChEBI" id="CHEBI:57856"/>
        <dbReference type="ChEBI" id="CHEBI:59789"/>
        <dbReference type="ChEBI" id="CHEBI:90510"/>
        <dbReference type="ChEBI" id="CHEBI:90511"/>
        <dbReference type="EC" id="2.1.1.100"/>
    </reaction>
</comment>
<keyword evidence="5" id="KW-0808">Transferase</keyword>
<evidence type="ECO:0000256" key="2">
    <source>
        <dbReference type="ARBA" id="ARBA00022692"/>
    </source>
</evidence>
<keyword evidence="5" id="KW-0949">S-adenosyl-L-methionine</keyword>
<comment type="subcellular location">
    <subcellularLocation>
        <location evidence="5">Endoplasmic reticulum membrane</location>
        <topology evidence="5">Multi-pass membrane protein</topology>
    </subcellularLocation>
    <subcellularLocation>
        <location evidence="1">Membrane</location>
        <topology evidence="1">Multi-pass membrane protein</topology>
    </subcellularLocation>
</comment>
<evidence type="ECO:0000256" key="4">
    <source>
        <dbReference type="ARBA" id="ARBA00023136"/>
    </source>
</evidence>
<feature type="transmembrane region" description="Helical" evidence="5">
    <location>
        <begin position="81"/>
        <end position="100"/>
    </location>
</feature>
<dbReference type="PANTHER" id="PTHR12714">
    <property type="entry name" value="PROTEIN-S ISOPRENYLCYSTEINE O-METHYLTRANSFERASE"/>
    <property type="match status" value="1"/>
</dbReference>
<evidence type="ECO:0000256" key="5">
    <source>
        <dbReference type="RuleBase" id="RU362022"/>
    </source>
</evidence>
<evidence type="ECO:0000313" key="7">
    <source>
        <dbReference type="Proteomes" id="UP000014680"/>
    </source>
</evidence>
<name>A0A0A1U669_ENTIV</name>
<dbReference type="KEGG" id="eiv:EIN_228680"/>